<dbReference type="Proteomes" id="UP000050761">
    <property type="component" value="Unassembled WGS sequence"/>
</dbReference>
<keyword evidence="2" id="KW-1185">Reference proteome</keyword>
<sequence length="102" mass="11555">MVVRSNQETRRLVAAQLAHITFNEYLPKVVGNDLADKHDLLLMANQVVVDSILREDRVDPCKCAMAVEERSAENTLPFVHRSQRMGEVTLQLCLMSEGHRVP</sequence>
<accession>A0A3P7ZP42</accession>
<dbReference type="EMBL" id="UZAH01026832">
    <property type="protein sequence ID" value="VDO85834.1"/>
    <property type="molecule type" value="Genomic_DNA"/>
</dbReference>
<reference evidence="1 2" key="1">
    <citation type="submission" date="2018-11" db="EMBL/GenBank/DDBJ databases">
        <authorList>
            <consortium name="Pathogen Informatics"/>
        </authorList>
    </citation>
    <scope>NUCLEOTIDE SEQUENCE [LARGE SCALE GENOMIC DNA]</scope>
</reference>
<reference evidence="3" key="2">
    <citation type="submission" date="2019-09" db="UniProtKB">
        <authorList>
            <consortium name="WormBaseParasite"/>
        </authorList>
    </citation>
    <scope>IDENTIFICATION</scope>
</reference>
<dbReference type="InterPro" id="IPR037120">
    <property type="entry name" value="Haem_peroxidase_sf_animal"/>
</dbReference>
<dbReference type="OrthoDB" id="823504at2759"/>
<organism evidence="2 3">
    <name type="scientific">Heligmosomoides polygyrus</name>
    <name type="common">Parasitic roundworm</name>
    <dbReference type="NCBI Taxonomy" id="6339"/>
    <lineage>
        <taxon>Eukaryota</taxon>
        <taxon>Metazoa</taxon>
        <taxon>Ecdysozoa</taxon>
        <taxon>Nematoda</taxon>
        <taxon>Chromadorea</taxon>
        <taxon>Rhabditida</taxon>
        <taxon>Rhabditina</taxon>
        <taxon>Rhabditomorpha</taxon>
        <taxon>Strongyloidea</taxon>
        <taxon>Heligmosomidae</taxon>
        <taxon>Heligmosomoides</taxon>
    </lineage>
</organism>
<gene>
    <name evidence="1" type="ORF">HPBE_LOCUS10647</name>
</gene>
<evidence type="ECO:0000313" key="1">
    <source>
        <dbReference type="EMBL" id="VDO85834.1"/>
    </source>
</evidence>
<dbReference type="AlphaFoldDB" id="A0A183FRY8"/>
<dbReference type="GO" id="GO:0020037">
    <property type="term" value="F:heme binding"/>
    <property type="evidence" value="ECO:0007669"/>
    <property type="project" value="InterPro"/>
</dbReference>
<dbReference type="GO" id="GO:0006979">
    <property type="term" value="P:response to oxidative stress"/>
    <property type="evidence" value="ECO:0007669"/>
    <property type="project" value="InterPro"/>
</dbReference>
<dbReference type="InterPro" id="IPR010255">
    <property type="entry name" value="Haem_peroxidase_sf"/>
</dbReference>
<evidence type="ECO:0000313" key="2">
    <source>
        <dbReference type="Proteomes" id="UP000050761"/>
    </source>
</evidence>
<name>A0A183FRY8_HELPZ</name>
<proteinExistence type="predicted"/>
<protein>
    <submittedName>
        <fullName evidence="3">NR LBD domain-containing protein</fullName>
    </submittedName>
</protein>
<dbReference type="Gene3D" id="1.10.640.10">
    <property type="entry name" value="Haem peroxidase domain superfamily, animal type"/>
    <property type="match status" value="1"/>
</dbReference>
<dbReference type="InterPro" id="IPR019791">
    <property type="entry name" value="Haem_peroxidase_animal"/>
</dbReference>
<evidence type="ECO:0000313" key="3">
    <source>
        <dbReference type="WBParaSite" id="HPBE_0001064601-mRNA-1"/>
    </source>
</evidence>
<dbReference type="WBParaSite" id="HPBE_0001064601-mRNA-1">
    <property type="protein sequence ID" value="HPBE_0001064601-mRNA-1"/>
    <property type="gene ID" value="HPBE_0001064601"/>
</dbReference>
<dbReference type="Pfam" id="PF03098">
    <property type="entry name" value="An_peroxidase"/>
    <property type="match status" value="1"/>
</dbReference>
<dbReference type="SUPFAM" id="SSF48113">
    <property type="entry name" value="Heme-dependent peroxidases"/>
    <property type="match status" value="1"/>
</dbReference>
<dbReference type="GO" id="GO:0004601">
    <property type="term" value="F:peroxidase activity"/>
    <property type="evidence" value="ECO:0007669"/>
    <property type="project" value="InterPro"/>
</dbReference>
<accession>A0A183FRY8</accession>